<proteinExistence type="predicted"/>
<dbReference type="Proteomes" id="UP000694387">
    <property type="component" value="Chromosome 26"/>
</dbReference>
<organism evidence="3 4">
    <name type="scientific">Equus asinus</name>
    <name type="common">Donkey</name>
    <name type="synonym">Equus africanus asinus</name>
    <dbReference type="NCBI Taxonomy" id="9793"/>
    <lineage>
        <taxon>Eukaryota</taxon>
        <taxon>Metazoa</taxon>
        <taxon>Chordata</taxon>
        <taxon>Craniata</taxon>
        <taxon>Vertebrata</taxon>
        <taxon>Euteleostomi</taxon>
        <taxon>Mammalia</taxon>
        <taxon>Eutheria</taxon>
        <taxon>Laurasiatheria</taxon>
        <taxon>Perissodactyla</taxon>
        <taxon>Equidae</taxon>
        <taxon>Equus</taxon>
    </lineage>
</organism>
<reference evidence="3 4" key="1">
    <citation type="journal article" date="2020" name="Nat. Commun.">
        <title>Donkey genomes provide new insights into domestication and selection for coat color.</title>
        <authorList>
            <person name="Wang"/>
            <person name="C."/>
            <person name="Li"/>
            <person name="H."/>
            <person name="Guo"/>
            <person name="Y."/>
            <person name="Huang"/>
            <person name="J."/>
            <person name="Sun"/>
            <person name="Y."/>
            <person name="Min"/>
            <person name="J."/>
            <person name="Wang"/>
            <person name="J."/>
            <person name="Fang"/>
            <person name="X."/>
            <person name="Zhao"/>
            <person name="Z."/>
            <person name="Wang"/>
            <person name="S."/>
            <person name="Zhang"/>
            <person name="Y."/>
            <person name="Liu"/>
            <person name="Q."/>
            <person name="Jiang"/>
            <person name="Q."/>
            <person name="Wang"/>
            <person name="X."/>
            <person name="Guo"/>
            <person name="Y."/>
            <person name="Yang"/>
            <person name="C."/>
            <person name="Wang"/>
            <person name="Y."/>
            <person name="Tian"/>
            <person name="F."/>
            <person name="Zhuang"/>
            <person name="G."/>
            <person name="Fan"/>
            <person name="Y."/>
            <person name="Gao"/>
            <person name="Q."/>
            <person name="Li"/>
            <person name="Y."/>
            <person name="Ju"/>
            <person name="Z."/>
            <person name="Li"/>
            <person name="J."/>
            <person name="Li"/>
            <person name="R."/>
            <person name="Hou"/>
            <person name="M."/>
            <person name="Yang"/>
            <person name="G."/>
            <person name="Liu"/>
            <person name="G."/>
            <person name="Liu"/>
            <person name="W."/>
            <person name="Guo"/>
            <person name="J."/>
            <person name="Pan"/>
            <person name="S."/>
            <person name="Fan"/>
            <person name="G."/>
            <person name="Zhang"/>
            <person name="W."/>
            <person name="Zhang"/>
            <person name="R."/>
            <person name="Yu"/>
            <person name="J."/>
            <person name="Zhang"/>
            <person name="X."/>
            <person name="Yin"/>
            <person name="Q."/>
            <person name="Ji"/>
            <person name="C."/>
            <person name="Jin"/>
            <person name="Y."/>
            <person name="Yue"/>
            <person name="G."/>
            <person name="Liu"/>
            <person name="M."/>
            <person name="Xu"/>
            <person name="J."/>
            <person name="Liu"/>
            <person name="S."/>
            <person name="Jordana"/>
            <person name="J."/>
            <person name="Noce"/>
            <person name="A."/>
            <person name="Amills"/>
            <person name="M."/>
            <person name="Wu"/>
            <person name="D.D."/>
            <person name="Li"/>
            <person name="S."/>
            <person name="Zhou"/>
            <person name="X. and Zhong"/>
            <person name="J."/>
        </authorList>
    </citation>
    <scope>NUCLEOTIDE SEQUENCE [LARGE SCALE GENOMIC DNA]</scope>
</reference>
<protein>
    <submittedName>
        <fullName evidence="3">Uncharacterized protein</fullName>
    </submittedName>
</protein>
<evidence type="ECO:0000313" key="4">
    <source>
        <dbReference type="Proteomes" id="UP000694387"/>
    </source>
</evidence>
<feature type="region of interest" description="Disordered" evidence="1">
    <location>
        <begin position="277"/>
        <end position="296"/>
    </location>
</feature>
<accession>A0A9L0K337</accession>
<feature type="compositionally biased region" description="Pro residues" evidence="1">
    <location>
        <begin position="361"/>
        <end position="379"/>
    </location>
</feature>
<feature type="transmembrane region" description="Helical" evidence="2">
    <location>
        <begin position="308"/>
        <end position="335"/>
    </location>
</feature>
<name>A0A9L0K337_EQUAS</name>
<feature type="compositionally biased region" description="Basic residues" evidence="1">
    <location>
        <begin position="432"/>
        <end position="441"/>
    </location>
</feature>
<dbReference type="AlphaFoldDB" id="A0A9L0K337"/>
<keyword evidence="2" id="KW-1133">Transmembrane helix</keyword>
<feature type="compositionally biased region" description="Acidic residues" evidence="1">
    <location>
        <begin position="391"/>
        <end position="409"/>
    </location>
</feature>
<evidence type="ECO:0000313" key="3">
    <source>
        <dbReference type="Ensembl" id="ENSEASP00005056757.1"/>
    </source>
</evidence>
<keyword evidence="2" id="KW-0812">Transmembrane</keyword>
<reference evidence="3" key="2">
    <citation type="submission" date="2025-08" db="UniProtKB">
        <authorList>
            <consortium name="Ensembl"/>
        </authorList>
    </citation>
    <scope>IDENTIFICATION</scope>
</reference>
<feature type="region of interest" description="Disordered" evidence="1">
    <location>
        <begin position="361"/>
        <end position="441"/>
    </location>
</feature>
<dbReference type="GeneTree" id="ENSGT00940000163974"/>
<keyword evidence="2" id="KW-0472">Membrane</keyword>
<sequence>MCGAPRLNSGPSWGASLSPILFRSPLCPSLHPPTPLLIYFQPGHPPFSAPTPRLLSSPSHLSSSLALATSFSRHSCSVLGDSLQSPLLTLPRPLSVLLLPPSLPDRLSPQVWSRCPALGRPGSAAPGPLRARALAPRAHPLRPVPQAAGRTRRRKSGTAARALAPSCPPLPPWSASSACRPSTACSSCPSAWTAATSSASSAWLACLWPRPAAATRWPAQCAARPRAWPPRGGLPALPTQAGLLPRAARAPLPRPGSVRFDRRRGLLYVRAPPVPGPRKARAALPPPPPPLRLGRPLSRRRTLASTTWLFNAAVALAVLVAAGLVVSGVYIFFLIPHAAASGPARPQLVALAPAPGLPWFAPRPTPGAPGPPAWTPRPAGPVLDAARPGAEEDAPEAEGVPEDLAEAEEREDRPSDRMWGVEAGPSWAPQARGRRRVWAPQ</sequence>
<dbReference type="Ensembl" id="ENSEAST00005049519.1">
    <property type="protein sequence ID" value="ENSEASP00005056757.1"/>
    <property type="gene ID" value="ENSEASG00005025066.1"/>
</dbReference>
<evidence type="ECO:0000256" key="1">
    <source>
        <dbReference type="SAM" id="MobiDB-lite"/>
    </source>
</evidence>
<keyword evidence="4" id="KW-1185">Reference proteome</keyword>
<evidence type="ECO:0000256" key="2">
    <source>
        <dbReference type="SAM" id="Phobius"/>
    </source>
</evidence>
<reference evidence="3" key="3">
    <citation type="submission" date="2025-09" db="UniProtKB">
        <authorList>
            <consortium name="Ensembl"/>
        </authorList>
    </citation>
    <scope>IDENTIFICATION</scope>
</reference>
<feature type="region of interest" description="Disordered" evidence="1">
    <location>
        <begin position="142"/>
        <end position="164"/>
    </location>
</feature>